<feature type="compositionally biased region" description="Polar residues" evidence="1">
    <location>
        <begin position="453"/>
        <end position="463"/>
    </location>
</feature>
<evidence type="ECO:0000313" key="3">
    <source>
        <dbReference type="Proteomes" id="UP000297595"/>
    </source>
</evidence>
<dbReference type="OrthoDB" id="5340104at2759"/>
<feature type="region of interest" description="Disordered" evidence="1">
    <location>
        <begin position="424"/>
        <end position="443"/>
    </location>
</feature>
<evidence type="ECO:0000256" key="1">
    <source>
        <dbReference type="SAM" id="MobiDB-lite"/>
    </source>
</evidence>
<protein>
    <submittedName>
        <fullName evidence="2">Uncharacterized protein</fullName>
    </submittedName>
</protein>
<proteinExistence type="predicted"/>
<sequence length="528" mass="59375">MAEPPSDTSKFAFYPFPPPQSPAGLTSYSLVEGISTKLPIPIELGIDGDVYPYHITAIRAELTKLKTFATGLQSYCMAIIPDDREREELGEPPSLMSAWVRDKYFRDTMQLSRLLRFWVKAFPVLSIYIYDFIPINLIGWLFTAVDDQTAYENIIDNRTRLLVSLENFLRSNVPVYLLRYLIHFQVGFLGTAGMFGRVPRGELLNCCEQIIQTCEMIDKSHIMEVLEADATNNLKDIRWWAAGLKKDPATGYFLPSQSFYRPNAAKITSEDEWIYTQEGIRKIKERTTNGNEPDKATEKSDNIPLDVRLKALGVLDSLNLKTQDLMPSDTGIGFPTNNGAAVTTEENKMLDDNLIIRMAKGWNKFRGLPMGITRSFPAKDVKNIFQSLGLELDNLINSIKTEQDGNKNIETNHEMELDLGISHGTDVEHSNDRGADLEPDDETDELWTSQVNIQTNTTPNASNGEGIHQKKKRPSTGSIDMEDQTPGVEANTRASTPGSDHSIAHSFNKSRSASPCKKRKLDDITRER</sequence>
<dbReference type="AlphaFoldDB" id="A0A7C8K7L2"/>
<evidence type="ECO:0000313" key="2">
    <source>
        <dbReference type="EMBL" id="TGJ62964.1"/>
    </source>
</evidence>
<dbReference type="Proteomes" id="UP000297595">
    <property type="component" value="Unassembled WGS sequence"/>
</dbReference>
<organism evidence="2 3">
    <name type="scientific">Orbilia oligospora</name>
    <name type="common">Nematode-trapping fungus</name>
    <name type="synonym">Arthrobotrys oligospora</name>
    <dbReference type="NCBI Taxonomy" id="2813651"/>
    <lineage>
        <taxon>Eukaryota</taxon>
        <taxon>Fungi</taxon>
        <taxon>Dikarya</taxon>
        <taxon>Ascomycota</taxon>
        <taxon>Pezizomycotina</taxon>
        <taxon>Orbiliomycetes</taxon>
        <taxon>Orbiliales</taxon>
        <taxon>Orbiliaceae</taxon>
        <taxon>Orbilia</taxon>
    </lineage>
</organism>
<reference evidence="2 3" key="1">
    <citation type="submission" date="2019-03" db="EMBL/GenBank/DDBJ databases">
        <title>Nematode-trapping fungi genome.</title>
        <authorList>
            <person name="Vidal-Diez De Ulzurrun G."/>
        </authorList>
    </citation>
    <scope>NUCLEOTIDE SEQUENCE [LARGE SCALE GENOMIC DNA]</scope>
    <source>
        <strain evidence="2 3">TWF154</strain>
    </source>
</reference>
<name>A0A7C8K7L2_ORBOL</name>
<feature type="compositionally biased region" description="Polar residues" evidence="1">
    <location>
        <begin position="492"/>
        <end position="513"/>
    </location>
</feature>
<dbReference type="EMBL" id="SOZJ01000008">
    <property type="protein sequence ID" value="TGJ62964.1"/>
    <property type="molecule type" value="Genomic_DNA"/>
</dbReference>
<accession>A0A7C8K7L2</accession>
<gene>
    <name evidence="2" type="ORF">EYR41_010914</name>
</gene>
<comment type="caution">
    <text evidence="2">The sequence shown here is derived from an EMBL/GenBank/DDBJ whole genome shotgun (WGS) entry which is preliminary data.</text>
</comment>
<feature type="compositionally biased region" description="Basic and acidic residues" evidence="1">
    <location>
        <begin position="425"/>
        <end position="436"/>
    </location>
</feature>
<feature type="region of interest" description="Disordered" evidence="1">
    <location>
        <begin position="453"/>
        <end position="528"/>
    </location>
</feature>